<sequence length="429" mass="46439">MNQQPLDKLKIFSLSGIQMKTFHITWLMFFVCFFGWFGLAPLMPTIRADLGLTKPQIGNIIIASVSSTIIARLVIGRLCDTWGPRITAVRLLLVGSIPVFLVGLAHDYTTFLLFRLAIGVIGASFVITQFHTSMMFAAKIKGTANAVTGGWGNLGGGVTNMVMPLIFAAIVGFGYTPHSAWRLSMIVPGIMMLIIAFLYYRFTKDTPAGNYKEIGRTGGAKSKTDWSILGDWRVWALALAYAMCFGMEITFDNVASLHFVDTFKLEQSSAGFWAGIFGFMNIFARALGGIVSDKIGNKYGMRGKGLLLGSVLMLEGLGLLVFAQAGTLVLAIASMLLFALFLKMANGATYGIVPFINEKNVGLVAGIVGAGGNLGGMAFGFLFKSESITYIEAFRYIGIIVIVVSVIIFISRFRKGEVKEELEPAVVAA</sequence>
<dbReference type="Proteomes" id="UP000677244">
    <property type="component" value="Unassembled WGS sequence"/>
</dbReference>
<comment type="caution">
    <text evidence="9">The sequence shown here is derived from an EMBL/GenBank/DDBJ whole genome shotgun (WGS) entry which is preliminary data.</text>
</comment>
<dbReference type="InterPro" id="IPR011701">
    <property type="entry name" value="MFS"/>
</dbReference>
<evidence type="ECO:0000256" key="6">
    <source>
        <dbReference type="ARBA" id="ARBA00023136"/>
    </source>
</evidence>
<evidence type="ECO:0000256" key="4">
    <source>
        <dbReference type="ARBA" id="ARBA00022989"/>
    </source>
</evidence>
<dbReference type="InterPro" id="IPR036259">
    <property type="entry name" value="MFS_trans_sf"/>
</dbReference>
<evidence type="ECO:0000256" key="7">
    <source>
        <dbReference type="SAM" id="Phobius"/>
    </source>
</evidence>
<evidence type="ECO:0000313" key="10">
    <source>
        <dbReference type="Proteomes" id="UP000677244"/>
    </source>
</evidence>
<feature type="transmembrane region" description="Helical" evidence="7">
    <location>
        <begin position="394"/>
        <end position="413"/>
    </location>
</feature>
<dbReference type="CDD" id="cd17341">
    <property type="entry name" value="MFS_NRT2_like"/>
    <property type="match status" value="1"/>
</dbReference>
<feature type="transmembrane region" description="Helical" evidence="7">
    <location>
        <begin position="112"/>
        <end position="130"/>
    </location>
</feature>
<dbReference type="SUPFAM" id="SSF103473">
    <property type="entry name" value="MFS general substrate transporter"/>
    <property type="match status" value="1"/>
</dbReference>
<feature type="domain" description="Major facilitator superfamily (MFS) profile" evidence="8">
    <location>
        <begin position="21"/>
        <end position="416"/>
    </location>
</feature>
<name>A0ABS3YMZ0_9BACT</name>
<keyword evidence="4 7" id="KW-1133">Transmembrane helix</keyword>
<feature type="transmembrane region" description="Helical" evidence="7">
    <location>
        <begin position="56"/>
        <end position="75"/>
    </location>
</feature>
<feature type="transmembrane region" description="Helical" evidence="7">
    <location>
        <begin position="232"/>
        <end position="251"/>
    </location>
</feature>
<feature type="transmembrane region" description="Helical" evidence="7">
    <location>
        <begin position="151"/>
        <end position="175"/>
    </location>
</feature>
<keyword evidence="5" id="KW-0534">Nitrate assimilation</keyword>
<keyword evidence="3 7" id="KW-0812">Transmembrane</keyword>
<feature type="transmembrane region" description="Helical" evidence="7">
    <location>
        <begin position="87"/>
        <end position="106"/>
    </location>
</feature>
<feature type="transmembrane region" description="Helical" evidence="7">
    <location>
        <begin position="181"/>
        <end position="202"/>
    </location>
</feature>
<evidence type="ECO:0000256" key="1">
    <source>
        <dbReference type="ARBA" id="ARBA00004141"/>
    </source>
</evidence>
<comment type="similarity">
    <text evidence="2">Belongs to the major facilitator superfamily. Nitrate/nitrite porter (TC 2.A.1.8) family.</text>
</comment>
<evidence type="ECO:0000256" key="5">
    <source>
        <dbReference type="ARBA" id="ARBA00023063"/>
    </source>
</evidence>
<dbReference type="InterPro" id="IPR044772">
    <property type="entry name" value="NO3_transporter"/>
</dbReference>
<evidence type="ECO:0000256" key="3">
    <source>
        <dbReference type="ARBA" id="ARBA00022692"/>
    </source>
</evidence>
<evidence type="ECO:0000259" key="8">
    <source>
        <dbReference type="PROSITE" id="PS50850"/>
    </source>
</evidence>
<feature type="transmembrane region" description="Helical" evidence="7">
    <location>
        <begin position="361"/>
        <end position="382"/>
    </location>
</feature>
<dbReference type="Pfam" id="PF07690">
    <property type="entry name" value="MFS_1"/>
    <property type="match status" value="1"/>
</dbReference>
<protein>
    <submittedName>
        <fullName evidence="9">MFS transporter</fullName>
    </submittedName>
</protein>
<dbReference type="EMBL" id="JAGHKO010000001">
    <property type="protein sequence ID" value="MBO9198805.1"/>
    <property type="molecule type" value="Genomic_DNA"/>
</dbReference>
<comment type="subcellular location">
    <subcellularLocation>
        <location evidence="1">Membrane</location>
        <topology evidence="1">Multi-pass membrane protein</topology>
    </subcellularLocation>
</comment>
<keyword evidence="10" id="KW-1185">Reference proteome</keyword>
<feature type="transmembrane region" description="Helical" evidence="7">
    <location>
        <begin position="312"/>
        <end position="341"/>
    </location>
</feature>
<evidence type="ECO:0000256" key="2">
    <source>
        <dbReference type="ARBA" id="ARBA00008432"/>
    </source>
</evidence>
<reference evidence="9 10" key="1">
    <citation type="submission" date="2021-03" db="EMBL/GenBank/DDBJ databases">
        <title>Assistant Professor.</title>
        <authorList>
            <person name="Huq M.A."/>
        </authorList>
    </citation>
    <scope>NUCLEOTIDE SEQUENCE [LARGE SCALE GENOMIC DNA]</scope>
    <source>
        <strain evidence="9 10">MAH-29</strain>
    </source>
</reference>
<proteinExistence type="inferred from homology"/>
<dbReference type="PANTHER" id="PTHR23515">
    <property type="entry name" value="HIGH-AFFINITY NITRATE TRANSPORTER 2.3"/>
    <property type="match status" value="1"/>
</dbReference>
<gene>
    <name evidence="9" type="ORF">J7I42_00930</name>
</gene>
<dbReference type="InterPro" id="IPR020846">
    <property type="entry name" value="MFS_dom"/>
</dbReference>
<feature type="transmembrane region" description="Helical" evidence="7">
    <location>
        <begin position="271"/>
        <end position="291"/>
    </location>
</feature>
<dbReference type="RefSeq" id="WP_209136892.1">
    <property type="nucleotide sequence ID" value="NZ_JAGHKO010000001.1"/>
</dbReference>
<keyword evidence="6 7" id="KW-0472">Membrane</keyword>
<dbReference type="Gene3D" id="1.20.1250.20">
    <property type="entry name" value="MFS general substrate transporter like domains"/>
    <property type="match status" value="2"/>
</dbReference>
<organism evidence="9 10">
    <name type="scientific">Niastella soli</name>
    <dbReference type="NCBI Taxonomy" id="2821487"/>
    <lineage>
        <taxon>Bacteria</taxon>
        <taxon>Pseudomonadati</taxon>
        <taxon>Bacteroidota</taxon>
        <taxon>Chitinophagia</taxon>
        <taxon>Chitinophagales</taxon>
        <taxon>Chitinophagaceae</taxon>
        <taxon>Niastella</taxon>
    </lineage>
</organism>
<dbReference type="PROSITE" id="PS50850">
    <property type="entry name" value="MFS"/>
    <property type="match status" value="1"/>
</dbReference>
<accession>A0ABS3YMZ0</accession>
<feature type="transmembrane region" description="Helical" evidence="7">
    <location>
        <begin position="21"/>
        <end position="44"/>
    </location>
</feature>
<evidence type="ECO:0000313" key="9">
    <source>
        <dbReference type="EMBL" id="MBO9198805.1"/>
    </source>
</evidence>